<evidence type="ECO:0008006" key="9">
    <source>
        <dbReference type="Google" id="ProtNLM"/>
    </source>
</evidence>
<evidence type="ECO:0000256" key="2">
    <source>
        <dbReference type="ARBA" id="ARBA00007524"/>
    </source>
</evidence>
<comment type="subcellular location">
    <subcellularLocation>
        <location evidence="1">Membrane</location>
        <topology evidence="1">Multi-pass membrane protein</topology>
    </subcellularLocation>
</comment>
<evidence type="ECO:0000256" key="5">
    <source>
        <dbReference type="ARBA" id="ARBA00023136"/>
    </source>
</evidence>
<evidence type="ECO:0000313" key="7">
    <source>
        <dbReference type="EMBL" id="CAK9256059.1"/>
    </source>
</evidence>
<dbReference type="InterPro" id="IPR004307">
    <property type="entry name" value="TspO_MBR"/>
</dbReference>
<dbReference type="Pfam" id="PF03073">
    <property type="entry name" value="TspO_MBR"/>
    <property type="match status" value="1"/>
</dbReference>
<reference evidence="7 8" key="1">
    <citation type="submission" date="2024-02" db="EMBL/GenBank/DDBJ databases">
        <authorList>
            <consortium name="ELIXIR-Norway"/>
            <consortium name="Elixir Norway"/>
        </authorList>
    </citation>
    <scope>NUCLEOTIDE SEQUENCE [LARGE SCALE GENOMIC DNA]</scope>
</reference>
<keyword evidence="8" id="KW-1185">Reference proteome</keyword>
<dbReference type="InterPro" id="IPR038330">
    <property type="entry name" value="TspO/MBR-related_sf"/>
</dbReference>
<proteinExistence type="inferred from homology"/>
<gene>
    <name evidence="7" type="ORF">CSSPJE1EN1_LOCUS1537</name>
</gene>
<evidence type="ECO:0000256" key="3">
    <source>
        <dbReference type="ARBA" id="ARBA00022692"/>
    </source>
</evidence>
<protein>
    <recommendedName>
        <fullName evidence="9">Translocator protein</fullName>
    </recommendedName>
</protein>
<keyword evidence="5 6" id="KW-0472">Membrane</keyword>
<feature type="transmembrane region" description="Helical" evidence="6">
    <location>
        <begin position="139"/>
        <end position="159"/>
    </location>
</feature>
<sequence>MASLALLGCRPRLQLRNVCSSNVQSQKRFSSTHSPSSSSMSKAGFCLRASCGKKIISLRDSFSISNANLNSSSSSSSSSGLGYSYCGFHSCSSLRSHNIASLSELLQFKQSGYVRKAPLQTVGARAAAAASPGASNDGITSLIVAVGIPLVLGIIDSVINNPSTQWYKDLKKPRWQPPSFLFGGAWSIIYPLMGLASWLVWAEGGWAKHSYPLTLYGIQLALNLLWPALFFGIRNLGLALVDIVALAAAIIATLLAFKPVNEIAANLLKPYLAWVLFATALNYKLWELNKQGSPSTQPAAAPQQQY</sequence>
<comment type="similarity">
    <text evidence="2">Belongs to the TspO/BZRP family.</text>
</comment>
<dbReference type="PANTHER" id="PTHR10057:SF0">
    <property type="entry name" value="TRANSLOCATOR PROTEIN"/>
    <property type="match status" value="1"/>
</dbReference>
<accession>A0ABP0VNN6</accession>
<dbReference type="CDD" id="cd15904">
    <property type="entry name" value="TSPO_MBR"/>
    <property type="match status" value="1"/>
</dbReference>
<dbReference type="Proteomes" id="UP001497444">
    <property type="component" value="Chromosome 1"/>
</dbReference>
<name>A0ABP0VNN6_9BRYO</name>
<evidence type="ECO:0000256" key="1">
    <source>
        <dbReference type="ARBA" id="ARBA00004141"/>
    </source>
</evidence>
<evidence type="ECO:0000313" key="8">
    <source>
        <dbReference type="Proteomes" id="UP001497444"/>
    </source>
</evidence>
<dbReference type="EMBL" id="OZ020096">
    <property type="protein sequence ID" value="CAK9256059.1"/>
    <property type="molecule type" value="Genomic_DNA"/>
</dbReference>
<organism evidence="7 8">
    <name type="scientific">Sphagnum jensenii</name>
    <dbReference type="NCBI Taxonomy" id="128206"/>
    <lineage>
        <taxon>Eukaryota</taxon>
        <taxon>Viridiplantae</taxon>
        <taxon>Streptophyta</taxon>
        <taxon>Embryophyta</taxon>
        <taxon>Bryophyta</taxon>
        <taxon>Sphagnophytina</taxon>
        <taxon>Sphagnopsida</taxon>
        <taxon>Sphagnales</taxon>
        <taxon>Sphagnaceae</taxon>
        <taxon>Sphagnum</taxon>
    </lineage>
</organism>
<feature type="transmembrane region" description="Helical" evidence="6">
    <location>
        <begin position="180"/>
        <end position="201"/>
    </location>
</feature>
<keyword evidence="3 6" id="KW-0812">Transmembrane</keyword>
<evidence type="ECO:0000256" key="4">
    <source>
        <dbReference type="ARBA" id="ARBA00022989"/>
    </source>
</evidence>
<keyword evidence="4 6" id="KW-1133">Transmembrane helix</keyword>
<evidence type="ECO:0000256" key="6">
    <source>
        <dbReference type="SAM" id="Phobius"/>
    </source>
</evidence>
<dbReference type="Gene3D" id="1.20.1260.100">
    <property type="entry name" value="TspO/MBR protein"/>
    <property type="match status" value="1"/>
</dbReference>
<feature type="transmembrane region" description="Helical" evidence="6">
    <location>
        <begin position="238"/>
        <end position="257"/>
    </location>
</feature>
<feature type="transmembrane region" description="Helical" evidence="6">
    <location>
        <begin position="213"/>
        <end position="231"/>
    </location>
</feature>
<dbReference type="PANTHER" id="PTHR10057">
    <property type="entry name" value="PERIPHERAL-TYPE BENZODIAZEPINE RECEPTOR"/>
    <property type="match status" value="1"/>
</dbReference>